<keyword evidence="1 3" id="KW-0378">Hydrolase</keyword>
<dbReference type="SUPFAM" id="SSF53474">
    <property type="entry name" value="alpha/beta-Hydrolases"/>
    <property type="match status" value="1"/>
</dbReference>
<evidence type="ECO:0000259" key="2">
    <source>
        <dbReference type="Pfam" id="PF12146"/>
    </source>
</evidence>
<evidence type="ECO:0000313" key="4">
    <source>
        <dbReference type="Proteomes" id="UP000715095"/>
    </source>
</evidence>
<reference evidence="3 4" key="1">
    <citation type="journal article" date="2021" name="Sci. Rep.">
        <title>The distribution of antibiotic resistance genes in chicken gut microbiota commensals.</title>
        <authorList>
            <person name="Juricova H."/>
            <person name="Matiasovicova J."/>
            <person name="Kubasova T."/>
            <person name="Cejkova D."/>
            <person name="Rychlik I."/>
        </authorList>
    </citation>
    <scope>NUCLEOTIDE SEQUENCE [LARGE SCALE GENOMIC DNA]</scope>
    <source>
        <strain evidence="3 4">An829</strain>
    </source>
</reference>
<gene>
    <name evidence="3" type="ORF">H6A60_01270</name>
</gene>
<dbReference type="Gene3D" id="3.40.50.1820">
    <property type="entry name" value="alpha/beta hydrolase"/>
    <property type="match status" value="1"/>
</dbReference>
<sequence>MTQQYVQALERLAFELVPGEQRFFVQTPQATLCCAVRRAEVGDQRPQKAIVFVHGAASNASRWEDFVEKTALARSWTLLRFDLRGHGASEGLRPATLERHADDIAAILDAAGVDTCFLVGHSLGAQVVLQFCARHPLRTEGVVLIDPLIGSVLTDLSKDYEKRRWVLSALEMLGRLANGIGIRRRLDRYSLRASDEVARAKLTEGGAALEAFVKAYSSPWADLKHMHLADYARDLLEVSRHLDETPERLSQCPVLVFASKAGAYTESDKLRTWTASFGGDFSVLDCVHWPLTECPEAIESQLLEWFAIIGSRQGGALS</sequence>
<dbReference type="EMBL" id="JACJJC010000001">
    <property type="protein sequence ID" value="MBM6703146.1"/>
    <property type="molecule type" value="Genomic_DNA"/>
</dbReference>
<dbReference type="PANTHER" id="PTHR43798">
    <property type="entry name" value="MONOACYLGLYCEROL LIPASE"/>
    <property type="match status" value="1"/>
</dbReference>
<organism evidence="3 4">
    <name type="scientific">Sutterella massiliensis</name>
    <dbReference type="NCBI Taxonomy" id="1816689"/>
    <lineage>
        <taxon>Bacteria</taxon>
        <taxon>Pseudomonadati</taxon>
        <taxon>Pseudomonadota</taxon>
        <taxon>Betaproteobacteria</taxon>
        <taxon>Burkholderiales</taxon>
        <taxon>Sutterellaceae</taxon>
        <taxon>Sutterella</taxon>
    </lineage>
</organism>
<proteinExistence type="predicted"/>
<dbReference type="Proteomes" id="UP000715095">
    <property type="component" value="Unassembled WGS sequence"/>
</dbReference>
<dbReference type="RefSeq" id="WP_205101526.1">
    <property type="nucleotide sequence ID" value="NZ_JACJJC010000001.1"/>
</dbReference>
<name>A0ABS2DP65_9BURK</name>
<comment type="caution">
    <text evidence="3">The sequence shown here is derived from an EMBL/GenBank/DDBJ whole genome shotgun (WGS) entry which is preliminary data.</text>
</comment>
<protein>
    <submittedName>
        <fullName evidence="3">Alpha/beta hydrolase</fullName>
    </submittedName>
</protein>
<dbReference type="InterPro" id="IPR029058">
    <property type="entry name" value="AB_hydrolase_fold"/>
</dbReference>
<accession>A0ABS2DP65</accession>
<keyword evidence="4" id="KW-1185">Reference proteome</keyword>
<dbReference type="InterPro" id="IPR022742">
    <property type="entry name" value="Hydrolase_4"/>
</dbReference>
<feature type="domain" description="Serine aminopeptidase S33" evidence="2">
    <location>
        <begin position="45"/>
        <end position="262"/>
    </location>
</feature>
<dbReference type="PANTHER" id="PTHR43798:SF31">
    <property type="entry name" value="AB HYDROLASE SUPERFAMILY PROTEIN YCLE"/>
    <property type="match status" value="1"/>
</dbReference>
<dbReference type="InterPro" id="IPR050266">
    <property type="entry name" value="AB_hydrolase_sf"/>
</dbReference>
<dbReference type="GO" id="GO:0016787">
    <property type="term" value="F:hydrolase activity"/>
    <property type="evidence" value="ECO:0007669"/>
    <property type="project" value="UniProtKB-KW"/>
</dbReference>
<evidence type="ECO:0000256" key="1">
    <source>
        <dbReference type="ARBA" id="ARBA00022801"/>
    </source>
</evidence>
<evidence type="ECO:0000313" key="3">
    <source>
        <dbReference type="EMBL" id="MBM6703146.1"/>
    </source>
</evidence>
<dbReference type="Pfam" id="PF12146">
    <property type="entry name" value="Hydrolase_4"/>
    <property type="match status" value="1"/>
</dbReference>